<comment type="caution">
    <text evidence="2">The sequence shown here is derived from an EMBL/GenBank/DDBJ whole genome shotgun (WGS) entry which is preliminary data.</text>
</comment>
<dbReference type="Proteomes" id="UP000238274">
    <property type="component" value="Unassembled WGS sequence"/>
</dbReference>
<evidence type="ECO:0000313" key="3">
    <source>
        <dbReference type="Proteomes" id="UP000238274"/>
    </source>
</evidence>
<dbReference type="AlphaFoldDB" id="A0A2S4UHQ0"/>
<evidence type="ECO:0000256" key="1">
    <source>
        <dbReference type="SAM" id="MobiDB-lite"/>
    </source>
</evidence>
<reference evidence="2 3" key="1">
    <citation type="submission" date="2017-12" db="EMBL/GenBank/DDBJ databases">
        <title>Gene loss provides genomic basis for host adaptation in cereal stripe rust fungi.</title>
        <authorList>
            <person name="Xia C."/>
        </authorList>
    </citation>
    <scope>NUCLEOTIDE SEQUENCE [LARGE SCALE GENOMIC DNA]</scope>
    <source>
        <strain evidence="2 3">93TX-2</strain>
    </source>
</reference>
<feature type="region of interest" description="Disordered" evidence="1">
    <location>
        <begin position="179"/>
        <end position="211"/>
    </location>
</feature>
<protein>
    <submittedName>
        <fullName evidence="2">Uncharacterized protein</fullName>
    </submittedName>
</protein>
<feature type="compositionally biased region" description="Low complexity" evidence="1">
    <location>
        <begin position="179"/>
        <end position="191"/>
    </location>
</feature>
<dbReference type="VEuPathDB" id="FungiDB:PSHT_14898"/>
<reference evidence="3" key="3">
    <citation type="journal article" date="2018" name="Mol. Plant Microbe Interact.">
        <title>Genome sequence resources for the wheat stripe rust pathogen (Puccinia striiformis f. sp. tritici) and the barley stripe rust pathogen (Puccinia striiformis f. sp. hordei).</title>
        <authorList>
            <person name="Xia C."/>
            <person name="Wang M."/>
            <person name="Yin C."/>
            <person name="Cornejo O.E."/>
            <person name="Hulbert S.H."/>
            <person name="Chen X."/>
        </authorList>
    </citation>
    <scope>NUCLEOTIDE SEQUENCE [LARGE SCALE GENOMIC DNA]</scope>
    <source>
        <strain evidence="3">93TX-2</strain>
    </source>
</reference>
<reference evidence="3" key="2">
    <citation type="journal article" date="2018" name="BMC Genomics">
        <title>Genomic insights into host adaptation between the wheat stripe rust pathogen (Puccinia striiformis f. sp. tritici) and the barley stripe rust pathogen (Puccinia striiformis f. sp. hordei).</title>
        <authorList>
            <person name="Xia C."/>
            <person name="Wang M."/>
            <person name="Yin C."/>
            <person name="Cornejo O.E."/>
            <person name="Hulbert S.H."/>
            <person name="Chen X."/>
        </authorList>
    </citation>
    <scope>NUCLEOTIDE SEQUENCE [LARGE SCALE GENOMIC DNA]</scope>
    <source>
        <strain evidence="3">93TX-2</strain>
    </source>
</reference>
<dbReference type="EMBL" id="PKSM01000355">
    <property type="protein sequence ID" value="POV96838.1"/>
    <property type="molecule type" value="Genomic_DNA"/>
</dbReference>
<gene>
    <name evidence="2" type="ORF">PSHT_14898</name>
</gene>
<accession>A0A2S4UHQ0</accession>
<sequence>MVNVLPKELAVRLGLFISSPSSVAYHLPDLVETNERTISSATVLAFEIHILVLERLGFTAPRSPSRRISSEGHSRPLHGLIITECSMNLKGIGGLEKEILGITEGVRIRIGNIKRSVHFWILSGNMQPIPGKPFSIDVSASMKYVEGGGETLSINDDKGRTYLVSIITPSNQKWETTFPTNTTSTSNAVTARGSSGGHELKNKTSEGGYNF</sequence>
<dbReference type="VEuPathDB" id="FungiDB:PSTT_02247"/>
<organism evidence="2 3">
    <name type="scientific">Puccinia striiformis</name>
    <dbReference type="NCBI Taxonomy" id="27350"/>
    <lineage>
        <taxon>Eukaryota</taxon>
        <taxon>Fungi</taxon>
        <taxon>Dikarya</taxon>
        <taxon>Basidiomycota</taxon>
        <taxon>Pucciniomycotina</taxon>
        <taxon>Pucciniomycetes</taxon>
        <taxon>Pucciniales</taxon>
        <taxon>Pucciniaceae</taxon>
        <taxon>Puccinia</taxon>
    </lineage>
</organism>
<proteinExistence type="predicted"/>
<evidence type="ECO:0000313" key="2">
    <source>
        <dbReference type="EMBL" id="POV96838.1"/>
    </source>
</evidence>
<keyword evidence="3" id="KW-1185">Reference proteome</keyword>
<name>A0A2S4UHQ0_9BASI</name>